<dbReference type="CDD" id="cd01556">
    <property type="entry name" value="EPSP_synthase"/>
    <property type="match status" value="1"/>
</dbReference>
<feature type="binding site" evidence="9">
    <location>
        <position position="33"/>
    </location>
    <ligand>
        <name>3-phosphoshikimate</name>
        <dbReference type="ChEBI" id="CHEBI:145989"/>
    </ligand>
</feature>
<feature type="binding site" evidence="9">
    <location>
        <position position="174"/>
    </location>
    <ligand>
        <name>3-phosphoshikimate</name>
        <dbReference type="ChEBI" id="CHEBI:145989"/>
    </ligand>
</feature>
<feature type="binding site" evidence="9">
    <location>
        <position position="101"/>
    </location>
    <ligand>
        <name>phosphoenolpyruvate</name>
        <dbReference type="ChEBI" id="CHEBI:58702"/>
    </ligand>
</feature>
<dbReference type="HAMAP" id="MF_00210">
    <property type="entry name" value="EPSP_synth"/>
    <property type="match status" value="1"/>
</dbReference>
<feature type="binding site" evidence="9">
    <location>
        <position position="29"/>
    </location>
    <ligand>
        <name>3-phosphoshikimate</name>
        <dbReference type="ChEBI" id="CHEBI:145989"/>
    </ligand>
</feature>
<dbReference type="FunFam" id="3.65.10.10:FF:000005">
    <property type="entry name" value="3-phosphoshikimate 1-carboxyvinyltransferase"/>
    <property type="match status" value="1"/>
</dbReference>
<dbReference type="InterPro" id="IPR001986">
    <property type="entry name" value="Enolpyruvate_Tfrase_dom"/>
</dbReference>
<dbReference type="FunFam" id="3.65.10.10:FF:000006">
    <property type="entry name" value="3-phosphoshikimate 1-carboxyvinyltransferase"/>
    <property type="match status" value="1"/>
</dbReference>
<keyword evidence="4 9" id="KW-0963">Cytoplasm</keyword>
<feature type="binding site" evidence="9">
    <location>
        <position position="402"/>
    </location>
    <ligand>
        <name>phosphoenolpyruvate</name>
        <dbReference type="ChEBI" id="CHEBI:58702"/>
    </ligand>
</feature>
<comment type="caution">
    <text evidence="11">The sequence shown here is derived from an EMBL/GenBank/DDBJ whole genome shotgun (WGS) entry which is preliminary data.</text>
</comment>
<keyword evidence="5 9" id="KW-0028">Amino-acid biosynthesis</keyword>
<dbReference type="NCBIfam" id="TIGR01356">
    <property type="entry name" value="aroA"/>
    <property type="match status" value="1"/>
</dbReference>
<name>A0A2W5P7I1_9SPHN</name>
<dbReference type="PANTHER" id="PTHR21090">
    <property type="entry name" value="AROM/DEHYDROQUINATE SYNTHASE"/>
    <property type="match status" value="1"/>
</dbReference>
<comment type="subunit">
    <text evidence="9">Monomer.</text>
</comment>
<dbReference type="GO" id="GO:0009423">
    <property type="term" value="P:chorismate biosynthetic process"/>
    <property type="evidence" value="ECO:0007669"/>
    <property type="project" value="UniProtKB-UniRule"/>
</dbReference>
<evidence type="ECO:0000256" key="5">
    <source>
        <dbReference type="ARBA" id="ARBA00022605"/>
    </source>
</evidence>
<feature type="binding site" evidence="9">
    <location>
        <position position="326"/>
    </location>
    <ligand>
        <name>3-phosphoshikimate</name>
        <dbReference type="ChEBI" id="CHEBI:145989"/>
    </ligand>
</feature>
<dbReference type="GO" id="GO:0005737">
    <property type="term" value="C:cytoplasm"/>
    <property type="evidence" value="ECO:0007669"/>
    <property type="project" value="UniProtKB-SubCell"/>
</dbReference>
<dbReference type="Gene3D" id="3.65.10.10">
    <property type="entry name" value="Enolpyruvate transferase domain"/>
    <property type="match status" value="2"/>
</dbReference>
<organism evidence="11 12">
    <name type="scientific">Sphingomonas taxi</name>
    <dbReference type="NCBI Taxonomy" id="1549858"/>
    <lineage>
        <taxon>Bacteria</taxon>
        <taxon>Pseudomonadati</taxon>
        <taxon>Pseudomonadota</taxon>
        <taxon>Alphaproteobacteria</taxon>
        <taxon>Sphingomonadales</taxon>
        <taxon>Sphingomonadaceae</taxon>
        <taxon>Sphingomonas</taxon>
    </lineage>
</organism>
<dbReference type="UniPathway" id="UPA00053">
    <property type="reaction ID" value="UER00089"/>
</dbReference>
<feature type="active site" description="Proton acceptor" evidence="9">
    <location>
        <position position="326"/>
    </location>
</feature>
<dbReference type="GO" id="GO:0008652">
    <property type="term" value="P:amino acid biosynthetic process"/>
    <property type="evidence" value="ECO:0007669"/>
    <property type="project" value="UniProtKB-KW"/>
</dbReference>
<evidence type="ECO:0000256" key="3">
    <source>
        <dbReference type="ARBA" id="ARBA00009948"/>
    </source>
</evidence>
<accession>A0A2W5P7I1</accession>
<dbReference type="GO" id="GO:0003866">
    <property type="term" value="F:3-phosphoshikimate 1-carboxyvinyltransferase activity"/>
    <property type="evidence" value="ECO:0007669"/>
    <property type="project" value="UniProtKB-UniRule"/>
</dbReference>
<dbReference type="EC" id="2.5.1.19" evidence="9"/>
<comment type="pathway">
    <text evidence="2 9">Metabolic intermediate biosynthesis; chorismate biosynthesis; chorismate from D-erythrose 4-phosphate and phosphoenolpyruvate: step 6/7.</text>
</comment>
<dbReference type="InterPro" id="IPR006264">
    <property type="entry name" value="EPSP_synthase"/>
</dbReference>
<feature type="domain" description="Enolpyruvate transferase" evidence="10">
    <location>
        <begin position="14"/>
        <end position="437"/>
    </location>
</feature>
<protein>
    <recommendedName>
        <fullName evidence="9">3-phosphoshikimate 1-carboxyvinyltransferase</fullName>
        <ecNumber evidence="9">2.5.1.19</ecNumber>
    </recommendedName>
    <alternativeName>
        <fullName evidence="9">5-enolpyruvylshikimate-3-phosphate synthase</fullName>
        <shortName evidence="9">EPSP synthase</shortName>
        <shortName evidence="9">EPSPS</shortName>
    </alternativeName>
</protein>
<evidence type="ECO:0000256" key="8">
    <source>
        <dbReference type="ARBA" id="ARBA00044633"/>
    </source>
</evidence>
<evidence type="ECO:0000256" key="4">
    <source>
        <dbReference type="ARBA" id="ARBA00022490"/>
    </source>
</evidence>
<feature type="binding site" evidence="9">
    <location>
        <position position="129"/>
    </location>
    <ligand>
        <name>phosphoenolpyruvate</name>
        <dbReference type="ChEBI" id="CHEBI:58702"/>
    </ligand>
</feature>
<dbReference type="SUPFAM" id="SSF55205">
    <property type="entry name" value="EPT/RTPC-like"/>
    <property type="match status" value="1"/>
</dbReference>
<dbReference type="AlphaFoldDB" id="A0A2W5P7I1"/>
<dbReference type="PIRSF" id="PIRSF000505">
    <property type="entry name" value="EPSPS"/>
    <property type="match status" value="1"/>
</dbReference>
<dbReference type="EMBL" id="QFQI01000003">
    <property type="protein sequence ID" value="PZQ61084.1"/>
    <property type="molecule type" value="Genomic_DNA"/>
</dbReference>
<dbReference type="PROSITE" id="PS00104">
    <property type="entry name" value="EPSP_SYNTHASE_1"/>
    <property type="match status" value="1"/>
</dbReference>
<feature type="binding site" evidence="9">
    <location>
        <position position="176"/>
    </location>
    <ligand>
        <name>phosphoenolpyruvate</name>
        <dbReference type="ChEBI" id="CHEBI:58702"/>
    </ligand>
</feature>
<evidence type="ECO:0000256" key="2">
    <source>
        <dbReference type="ARBA" id="ARBA00004811"/>
    </source>
</evidence>
<sequence>MAHSPSPAPFTVPAPARLAGRIRIPGDKSISHRSLMLSALAVGESRVEGLLEGEDVLATAAAMRAMGATIARGDDGVWRIHGVGVGGLLQPAQALEMGNSGTSTRLLMGLVASHPITATFTGDASLSARPMERVATPLSRMGATITASPGMRLPLMVRGACPAVPIEYELPVASAQVKSAVLLAALNTPGITRVIEPVPTRDHSERMLAGFGATLSVEAGPRGRVISLTGEAELKPQSIVVPGDPSSAAFWMVAASIVPGSDVVIENVGLNSTRAGLLTALRMMGADIAELDSRVVGGEPVADLRVRHAALAGITVPHDLAPAMIDEYPALFVAAAFAAGATVARGAEELRVKESDRIAAMRTALDANGVRTQEHADGLTVHGSGGEPIAGGGTVATQLDHRIAMSMTVAGLHARRPVTIDDVTPVATSYPAFYQQLAQLSGEAA</sequence>
<dbReference type="PANTHER" id="PTHR21090:SF5">
    <property type="entry name" value="PENTAFUNCTIONAL AROM POLYPEPTIDE"/>
    <property type="match status" value="1"/>
</dbReference>
<comment type="subcellular location">
    <subcellularLocation>
        <location evidence="9">Cytoplasm</location>
    </subcellularLocation>
</comment>
<comment type="similarity">
    <text evidence="3 9">Belongs to the EPSP synthase family.</text>
</comment>
<dbReference type="PROSITE" id="PS00885">
    <property type="entry name" value="EPSP_SYNTHASE_2"/>
    <property type="match status" value="1"/>
</dbReference>
<dbReference type="InterPro" id="IPR036968">
    <property type="entry name" value="Enolpyruvate_Tfrase_sf"/>
</dbReference>
<keyword evidence="7 9" id="KW-0057">Aromatic amino acid biosynthesis</keyword>
<feature type="binding site" evidence="9">
    <location>
        <position position="28"/>
    </location>
    <ligand>
        <name>phosphoenolpyruvate</name>
        <dbReference type="ChEBI" id="CHEBI:58702"/>
    </ligand>
</feature>
<feature type="binding site" evidence="9">
    <location>
        <position position="353"/>
    </location>
    <ligand>
        <name>3-phosphoshikimate</name>
        <dbReference type="ChEBI" id="CHEBI:145989"/>
    </ligand>
</feature>
<evidence type="ECO:0000256" key="7">
    <source>
        <dbReference type="ARBA" id="ARBA00023141"/>
    </source>
</evidence>
<dbReference type="Pfam" id="PF00275">
    <property type="entry name" value="EPSP_synthase"/>
    <property type="match status" value="1"/>
</dbReference>
<evidence type="ECO:0000256" key="6">
    <source>
        <dbReference type="ARBA" id="ARBA00022679"/>
    </source>
</evidence>
<gene>
    <name evidence="9 11" type="primary">aroA</name>
    <name evidence="11" type="ORF">DI544_05765</name>
</gene>
<feature type="binding site" evidence="9">
    <location>
        <position position="28"/>
    </location>
    <ligand>
        <name>3-phosphoshikimate</name>
        <dbReference type="ChEBI" id="CHEBI:145989"/>
    </ligand>
</feature>
<evidence type="ECO:0000256" key="1">
    <source>
        <dbReference type="ARBA" id="ARBA00002174"/>
    </source>
</evidence>
<comment type="function">
    <text evidence="1 9">Catalyzes the transfer of the enolpyruvyl moiety of phosphoenolpyruvate (PEP) to the 5-hydroxyl of shikimate-3-phosphate (S3P) to produce enolpyruvyl shikimate-3-phosphate and inorganic phosphate.</text>
</comment>
<dbReference type="InterPro" id="IPR023193">
    <property type="entry name" value="EPSP_synthase_CS"/>
</dbReference>
<keyword evidence="6 9" id="KW-0808">Transferase</keyword>
<evidence type="ECO:0000313" key="11">
    <source>
        <dbReference type="EMBL" id="PZQ61084.1"/>
    </source>
</evidence>
<evidence type="ECO:0000313" key="12">
    <source>
        <dbReference type="Proteomes" id="UP000249229"/>
    </source>
</evidence>
<dbReference type="Proteomes" id="UP000249229">
    <property type="component" value="Unassembled WGS sequence"/>
</dbReference>
<feature type="binding site" evidence="9">
    <location>
        <position position="357"/>
    </location>
    <ligand>
        <name>phosphoenolpyruvate</name>
        <dbReference type="ChEBI" id="CHEBI:58702"/>
    </ligand>
</feature>
<dbReference type="GO" id="GO:0009073">
    <property type="term" value="P:aromatic amino acid family biosynthetic process"/>
    <property type="evidence" value="ECO:0007669"/>
    <property type="project" value="UniProtKB-KW"/>
</dbReference>
<reference evidence="11 12" key="1">
    <citation type="submission" date="2017-08" db="EMBL/GenBank/DDBJ databases">
        <title>Infants hospitalized years apart are colonized by the same room-sourced microbial strains.</title>
        <authorList>
            <person name="Brooks B."/>
            <person name="Olm M.R."/>
            <person name="Firek B.A."/>
            <person name="Baker R."/>
            <person name="Thomas B.C."/>
            <person name="Morowitz M.J."/>
            <person name="Banfield J.F."/>
        </authorList>
    </citation>
    <scope>NUCLEOTIDE SEQUENCE [LARGE SCALE GENOMIC DNA]</scope>
    <source>
        <strain evidence="11">S2_005_001_R1_22</strain>
    </source>
</reference>
<comment type="catalytic activity">
    <reaction evidence="8">
        <text>3-phosphoshikimate + phosphoenolpyruvate = 5-O-(1-carboxyvinyl)-3-phosphoshikimate + phosphate</text>
        <dbReference type="Rhea" id="RHEA:21256"/>
        <dbReference type="ChEBI" id="CHEBI:43474"/>
        <dbReference type="ChEBI" id="CHEBI:57701"/>
        <dbReference type="ChEBI" id="CHEBI:58702"/>
        <dbReference type="ChEBI" id="CHEBI:145989"/>
        <dbReference type="EC" id="2.5.1.19"/>
    </reaction>
    <physiologicalReaction direction="left-to-right" evidence="8">
        <dbReference type="Rhea" id="RHEA:21257"/>
    </physiologicalReaction>
</comment>
<comment type="caution">
    <text evidence="9">Lacks conserved residue(s) required for the propagation of feature annotation.</text>
</comment>
<evidence type="ECO:0000256" key="9">
    <source>
        <dbReference type="HAMAP-Rule" id="MF_00210"/>
    </source>
</evidence>
<evidence type="ECO:0000259" key="10">
    <source>
        <dbReference type="Pfam" id="PF00275"/>
    </source>
</evidence>
<feature type="binding site" evidence="9">
    <location>
        <position position="176"/>
    </location>
    <ligand>
        <name>3-phosphoshikimate</name>
        <dbReference type="ChEBI" id="CHEBI:145989"/>
    </ligand>
</feature>
<dbReference type="InterPro" id="IPR013792">
    <property type="entry name" value="RNA3'P_cycl/enolpyr_Trfase_a/b"/>
</dbReference>
<proteinExistence type="inferred from homology"/>